<dbReference type="AlphaFoldDB" id="G0U760"/>
<dbReference type="PANTHER" id="PTHR12555:SF13">
    <property type="entry name" value="UBIQUITIN RECOGNITION FACTOR IN ER-ASSOCIATED DEGRADATION PROTEIN 1"/>
    <property type="match status" value="1"/>
</dbReference>
<keyword evidence="2" id="KW-0833">Ubl conjugation pathway</keyword>
<dbReference type="Gene3D" id="3.10.330.10">
    <property type="match status" value="1"/>
</dbReference>
<evidence type="ECO:0000313" key="6">
    <source>
        <dbReference type="EMBL" id="CCC51717.1"/>
    </source>
</evidence>
<feature type="domain" description="Ubiquitin fusion degradation protein UFD1 N-terminal subdomain 1" evidence="4">
    <location>
        <begin position="17"/>
        <end position="108"/>
    </location>
</feature>
<dbReference type="InterPro" id="IPR055418">
    <property type="entry name" value="UFD1_N2"/>
</dbReference>
<dbReference type="InterPro" id="IPR055417">
    <property type="entry name" value="UFD1_N1"/>
</dbReference>
<dbReference type="Pfam" id="PF24842">
    <property type="entry name" value="UFD1_N2"/>
    <property type="match status" value="1"/>
</dbReference>
<feature type="compositionally biased region" description="Basic and acidic residues" evidence="3">
    <location>
        <begin position="255"/>
        <end position="271"/>
    </location>
</feature>
<gene>
    <name evidence="6" type="ORF">TVY486_1007630</name>
</gene>
<proteinExistence type="inferred from homology"/>
<dbReference type="EMBL" id="HE573026">
    <property type="protein sequence ID" value="CCC51717.1"/>
    <property type="molecule type" value="Genomic_DNA"/>
</dbReference>
<evidence type="ECO:0000256" key="2">
    <source>
        <dbReference type="ARBA" id="ARBA00022786"/>
    </source>
</evidence>
<protein>
    <submittedName>
        <fullName evidence="6">Putative ubiquitin fusion degradation protein</fullName>
    </submittedName>
</protein>
<dbReference type="GO" id="GO:0006511">
    <property type="term" value="P:ubiquitin-dependent protein catabolic process"/>
    <property type="evidence" value="ECO:0007669"/>
    <property type="project" value="InterPro"/>
</dbReference>
<accession>G0U760</accession>
<name>G0U760_TRYVY</name>
<organism evidence="6">
    <name type="scientific">Trypanosoma vivax (strain Y486)</name>
    <dbReference type="NCBI Taxonomy" id="1055687"/>
    <lineage>
        <taxon>Eukaryota</taxon>
        <taxon>Discoba</taxon>
        <taxon>Euglenozoa</taxon>
        <taxon>Kinetoplastea</taxon>
        <taxon>Metakinetoplastina</taxon>
        <taxon>Trypanosomatida</taxon>
        <taxon>Trypanosomatidae</taxon>
        <taxon>Trypanosoma</taxon>
        <taxon>Duttonella</taxon>
    </lineage>
</organism>
<evidence type="ECO:0000259" key="4">
    <source>
        <dbReference type="Pfam" id="PF03152"/>
    </source>
</evidence>
<feature type="region of interest" description="Disordered" evidence="3">
    <location>
        <begin position="245"/>
        <end position="271"/>
    </location>
</feature>
<dbReference type="GO" id="GO:0031593">
    <property type="term" value="F:polyubiquitin modification-dependent protein binding"/>
    <property type="evidence" value="ECO:0007669"/>
    <property type="project" value="TreeGrafter"/>
</dbReference>
<evidence type="ECO:0000256" key="3">
    <source>
        <dbReference type="SAM" id="MobiDB-lite"/>
    </source>
</evidence>
<dbReference type="GO" id="GO:0034098">
    <property type="term" value="C:VCP-NPL4-UFD1 AAA ATPase complex"/>
    <property type="evidence" value="ECO:0007669"/>
    <property type="project" value="TreeGrafter"/>
</dbReference>
<comment type="similarity">
    <text evidence="1">Belongs to the UFD1 family.</text>
</comment>
<dbReference type="Pfam" id="PF03152">
    <property type="entry name" value="UFD1_N1"/>
    <property type="match status" value="1"/>
</dbReference>
<feature type="domain" description="Ubiquitin fusion degradation protein UFD1 N-terminal subdomain 2" evidence="5">
    <location>
        <begin position="111"/>
        <end position="195"/>
    </location>
</feature>
<sequence length="287" mass="31799">MLKLSRIDGNAIESYQKHLSVFTSLYVDNVSPIESSARVLLPFDCLAELSSKSVPYPLQFRIRSGFKTCYAGVLDFTAPTGIIIVPQWMMPALGVEVGDTVLIETCVLSPGKLIKLRPQESSFIELSDPRQVLEMRLNEYPVLTKGTSIVLQYAGHDFIIDVIDILDEAGNTVDAISTVRADAEATELKVEFERPLDMPPSPKEMPITELENYETKPVVDLSGVDFKPPTITGKAQVESIATTTTHTPFSGLGRRINEQETATEDRKSEITANEVREQRLRKLGLLS</sequence>
<evidence type="ECO:0000259" key="5">
    <source>
        <dbReference type="Pfam" id="PF24842"/>
    </source>
</evidence>
<dbReference type="InterPro" id="IPR004854">
    <property type="entry name" value="Ufd1-like"/>
</dbReference>
<dbReference type="Gene3D" id="2.40.40.50">
    <property type="entry name" value="Ubiquitin fusion degradation protein UFD1, N-terminal domain"/>
    <property type="match status" value="1"/>
</dbReference>
<reference evidence="6" key="1">
    <citation type="journal article" date="2012" name="Proc. Natl. Acad. Sci. U.S.A.">
        <title>Antigenic diversity is generated by distinct evolutionary mechanisms in African trypanosome species.</title>
        <authorList>
            <person name="Jackson A.P."/>
            <person name="Berry A."/>
            <person name="Aslett M."/>
            <person name="Allison H.C."/>
            <person name="Burton P."/>
            <person name="Vavrova-Anderson J."/>
            <person name="Brown R."/>
            <person name="Browne H."/>
            <person name="Corton N."/>
            <person name="Hauser H."/>
            <person name="Gamble J."/>
            <person name="Gilderthorp R."/>
            <person name="Marcello L."/>
            <person name="McQuillan J."/>
            <person name="Otto T.D."/>
            <person name="Quail M.A."/>
            <person name="Sanders M.J."/>
            <person name="van Tonder A."/>
            <person name="Ginger M.L."/>
            <person name="Field M.C."/>
            <person name="Barry J.D."/>
            <person name="Hertz-Fowler C."/>
            <person name="Berriman M."/>
        </authorList>
    </citation>
    <scope>NUCLEOTIDE SEQUENCE</scope>
    <source>
        <strain evidence="6">Y486</strain>
    </source>
</reference>
<dbReference type="GO" id="GO:0036503">
    <property type="term" value="P:ERAD pathway"/>
    <property type="evidence" value="ECO:0007669"/>
    <property type="project" value="TreeGrafter"/>
</dbReference>
<dbReference type="VEuPathDB" id="TriTrypDB:TvY486_1007630"/>
<dbReference type="PANTHER" id="PTHR12555">
    <property type="entry name" value="UBIQUITIN FUSION DEGRADATON PROTEIN 1"/>
    <property type="match status" value="1"/>
</dbReference>
<dbReference type="InterPro" id="IPR042299">
    <property type="entry name" value="Ufd1-like_Nn"/>
</dbReference>
<evidence type="ECO:0000256" key="1">
    <source>
        <dbReference type="ARBA" id="ARBA00006043"/>
    </source>
</evidence>